<comment type="caution">
    <text evidence="2">The sequence shown here is derived from an EMBL/GenBank/DDBJ whole genome shotgun (WGS) entry which is preliminary data.</text>
</comment>
<feature type="region of interest" description="Disordered" evidence="1">
    <location>
        <begin position="140"/>
        <end position="168"/>
    </location>
</feature>
<evidence type="ECO:0000313" key="2">
    <source>
        <dbReference type="EMBL" id="KAJ7209244.1"/>
    </source>
</evidence>
<feature type="compositionally biased region" description="Basic and acidic residues" evidence="1">
    <location>
        <begin position="154"/>
        <end position="168"/>
    </location>
</feature>
<feature type="region of interest" description="Disordered" evidence="1">
    <location>
        <begin position="221"/>
        <end position="242"/>
    </location>
</feature>
<dbReference type="EMBL" id="JARJCW010000031">
    <property type="protein sequence ID" value="KAJ7209244.1"/>
    <property type="molecule type" value="Genomic_DNA"/>
</dbReference>
<evidence type="ECO:0000256" key="1">
    <source>
        <dbReference type="SAM" id="MobiDB-lite"/>
    </source>
</evidence>
<keyword evidence="3" id="KW-1185">Reference proteome</keyword>
<reference evidence="2" key="1">
    <citation type="submission" date="2023-03" db="EMBL/GenBank/DDBJ databases">
        <title>Massive genome expansion in bonnet fungi (Mycena s.s.) driven by repeated elements and novel gene families across ecological guilds.</title>
        <authorList>
            <consortium name="Lawrence Berkeley National Laboratory"/>
            <person name="Harder C.B."/>
            <person name="Miyauchi S."/>
            <person name="Viragh M."/>
            <person name="Kuo A."/>
            <person name="Thoen E."/>
            <person name="Andreopoulos B."/>
            <person name="Lu D."/>
            <person name="Skrede I."/>
            <person name="Drula E."/>
            <person name="Henrissat B."/>
            <person name="Morin E."/>
            <person name="Kohler A."/>
            <person name="Barry K."/>
            <person name="LaButti K."/>
            <person name="Morin E."/>
            <person name="Salamov A."/>
            <person name="Lipzen A."/>
            <person name="Mereny Z."/>
            <person name="Hegedus B."/>
            <person name="Baldrian P."/>
            <person name="Stursova M."/>
            <person name="Weitz H."/>
            <person name="Taylor A."/>
            <person name="Grigoriev I.V."/>
            <person name="Nagy L.G."/>
            <person name="Martin F."/>
            <person name="Kauserud H."/>
        </authorList>
    </citation>
    <scope>NUCLEOTIDE SEQUENCE</scope>
    <source>
        <strain evidence="2">9144</strain>
    </source>
</reference>
<protein>
    <submittedName>
        <fullName evidence="2">Uncharacterized protein</fullName>
    </submittedName>
</protein>
<sequence length="327" mass="35112">LAVQTVQLTSSRRQTLYYRVVALANTFTCTQQSPEQTSFPVAQKNSASAMLAASTHARLRCTIVAWSEIQDARRLRHGRLRASDAQRAEDHWHSAKPGCTHGPGHPAPAAIRELIIRNTSQINGIALELGDPLIPLGARAPGAPQRVPSTPVRILHDPGGRGRDSEGEITRDAVHGGMGRGSPAHEVRLWLLIGLCRAPGDGPQGPGEAQEDRIRCREPGMDGANRAAYPQEGPGGRAARRPTSFACARKNWRTLTVVSSATKCMNAPSPIAARVGRQKRQKSTPGVNELAEHEPHDLAEIASGNKFLKTGSGGKSAYGEAKTHFEI</sequence>
<organism evidence="2 3">
    <name type="scientific">Mycena pura</name>
    <dbReference type="NCBI Taxonomy" id="153505"/>
    <lineage>
        <taxon>Eukaryota</taxon>
        <taxon>Fungi</taxon>
        <taxon>Dikarya</taxon>
        <taxon>Basidiomycota</taxon>
        <taxon>Agaricomycotina</taxon>
        <taxon>Agaricomycetes</taxon>
        <taxon>Agaricomycetidae</taxon>
        <taxon>Agaricales</taxon>
        <taxon>Marasmiineae</taxon>
        <taxon>Mycenaceae</taxon>
        <taxon>Mycena</taxon>
    </lineage>
</organism>
<dbReference type="AlphaFoldDB" id="A0AAD6VGL1"/>
<evidence type="ECO:0000313" key="3">
    <source>
        <dbReference type="Proteomes" id="UP001219525"/>
    </source>
</evidence>
<proteinExistence type="predicted"/>
<gene>
    <name evidence="2" type="ORF">GGX14DRAFT_632485</name>
</gene>
<name>A0AAD6VGL1_9AGAR</name>
<feature type="non-terminal residue" evidence="2">
    <location>
        <position position="1"/>
    </location>
</feature>
<accession>A0AAD6VGL1</accession>
<dbReference type="Proteomes" id="UP001219525">
    <property type="component" value="Unassembled WGS sequence"/>
</dbReference>